<keyword evidence="2" id="KW-1185">Reference proteome</keyword>
<evidence type="ECO:0000313" key="1">
    <source>
        <dbReference type="EMBL" id="NBD25715.1"/>
    </source>
</evidence>
<sequence length="234" mass="26404">MRIYIIRHADPDYERDTITAAGHLEAEALARRIAAERAARLYCSPLQRAQHTMAYTRTLTGLPCETQPWLSEIRGWDVPDNRGGTIAPWNVDGEIIRGAKPYPTRDTWTRMEPFSGEVFEQGFAELKRQSDAFMEASGYRREGGKYRILRENDDKLAVFCHMGFGLAWLAHLLEIPLPLVWSGFWLPPSSVTTILLDARSEEWAVPRCLGAGDVSHLYEAGLPVSRQGIIANFS</sequence>
<organism evidence="1 2">
    <name type="scientific">Paenibacillus glycinis</name>
    <dbReference type="NCBI Taxonomy" id="2697035"/>
    <lineage>
        <taxon>Bacteria</taxon>
        <taxon>Bacillati</taxon>
        <taxon>Bacillota</taxon>
        <taxon>Bacilli</taxon>
        <taxon>Bacillales</taxon>
        <taxon>Paenibacillaceae</taxon>
        <taxon>Paenibacillus</taxon>
    </lineage>
</organism>
<dbReference type="SMART" id="SM00855">
    <property type="entry name" value="PGAM"/>
    <property type="match status" value="1"/>
</dbReference>
<dbReference type="Pfam" id="PF00300">
    <property type="entry name" value="His_Phos_1"/>
    <property type="match status" value="1"/>
</dbReference>
<comment type="caution">
    <text evidence="1">The sequence shown here is derived from an EMBL/GenBank/DDBJ whole genome shotgun (WGS) entry which is preliminary data.</text>
</comment>
<evidence type="ECO:0000313" key="2">
    <source>
        <dbReference type="Proteomes" id="UP000665561"/>
    </source>
</evidence>
<dbReference type="SUPFAM" id="SSF53254">
    <property type="entry name" value="Phosphoglycerate mutase-like"/>
    <property type="match status" value="1"/>
</dbReference>
<dbReference type="InterPro" id="IPR013078">
    <property type="entry name" value="His_Pase_superF_clade-1"/>
</dbReference>
<protein>
    <submittedName>
        <fullName evidence="1">Histidine phosphatase family protein</fullName>
    </submittedName>
</protein>
<name>A0ABW9XSR8_9BACL</name>
<accession>A0ABW9XSR8</accession>
<dbReference type="Proteomes" id="UP000665561">
    <property type="component" value="Unassembled WGS sequence"/>
</dbReference>
<dbReference type="Gene3D" id="3.40.50.1240">
    <property type="entry name" value="Phosphoglycerate mutase-like"/>
    <property type="match status" value="1"/>
</dbReference>
<dbReference type="RefSeq" id="WP_161744527.1">
    <property type="nucleotide sequence ID" value="NZ_JAAAMV010000014.1"/>
</dbReference>
<dbReference type="EMBL" id="JAAAMV010000014">
    <property type="protein sequence ID" value="NBD25715.1"/>
    <property type="molecule type" value="Genomic_DNA"/>
</dbReference>
<proteinExistence type="predicted"/>
<reference evidence="1 2" key="1">
    <citation type="submission" date="2020-01" db="EMBL/GenBank/DDBJ databases">
        <title>Paenibacillus soybeanensis sp. nov. isolated from the nodules of soybean (Glycine max(L.) Merr).</title>
        <authorList>
            <person name="Wang H."/>
        </authorList>
    </citation>
    <scope>NUCLEOTIDE SEQUENCE [LARGE SCALE GENOMIC DNA]</scope>
    <source>
        <strain evidence="1 2">T1</strain>
    </source>
</reference>
<dbReference type="InterPro" id="IPR029033">
    <property type="entry name" value="His_PPase_superfam"/>
</dbReference>
<gene>
    <name evidence="1" type="ORF">GT019_17725</name>
</gene>